<dbReference type="Proteomes" id="UP000472270">
    <property type="component" value="Unassembled WGS sequence"/>
</dbReference>
<keyword evidence="3" id="KW-0472">Membrane</keyword>
<dbReference type="Ensembl" id="ENSSRHT00000092671.1">
    <property type="protein sequence ID" value="ENSSRHP00000090237.1"/>
    <property type="gene ID" value="ENSSRHG00000044562.1"/>
</dbReference>
<feature type="domain" description="Immunoglobulin V-set" evidence="5">
    <location>
        <begin position="15"/>
        <end position="113"/>
    </location>
</feature>
<evidence type="ECO:0000256" key="4">
    <source>
        <dbReference type="SAM" id="SignalP"/>
    </source>
</evidence>
<protein>
    <recommendedName>
        <fullName evidence="5">Immunoglobulin V-set domain-containing protein</fullName>
    </recommendedName>
</protein>
<dbReference type="InterPro" id="IPR036179">
    <property type="entry name" value="Ig-like_dom_sf"/>
</dbReference>
<keyword evidence="7" id="KW-1185">Reference proteome</keyword>
<evidence type="ECO:0000313" key="7">
    <source>
        <dbReference type="Proteomes" id="UP000472270"/>
    </source>
</evidence>
<evidence type="ECO:0000256" key="3">
    <source>
        <dbReference type="ARBA" id="ARBA00023136"/>
    </source>
</evidence>
<evidence type="ECO:0000313" key="6">
    <source>
        <dbReference type="Ensembl" id="ENSSRHP00000090237.1"/>
    </source>
</evidence>
<reference evidence="6" key="2">
    <citation type="submission" date="2025-09" db="UniProtKB">
        <authorList>
            <consortium name="Ensembl"/>
        </authorList>
    </citation>
    <scope>IDENTIFICATION</scope>
</reference>
<proteinExistence type="predicted"/>
<keyword evidence="4" id="KW-0732">Signal</keyword>
<dbReference type="GO" id="GO:0004888">
    <property type="term" value="F:transmembrane signaling receptor activity"/>
    <property type="evidence" value="ECO:0007669"/>
    <property type="project" value="TreeGrafter"/>
</dbReference>
<dbReference type="GO" id="GO:0005886">
    <property type="term" value="C:plasma membrane"/>
    <property type="evidence" value="ECO:0007669"/>
    <property type="project" value="TreeGrafter"/>
</dbReference>
<dbReference type="SUPFAM" id="SSF48726">
    <property type="entry name" value="Immunoglobulin"/>
    <property type="match status" value="1"/>
</dbReference>
<sequence length="295" mass="32568">EWHFLLFTNSLAVNITGSVGSNISVSCSYPETYQNNSKHFCQTSGSFAPGDLQCVHTTQPESRSEGARLALLDDTSAHVLTANISRLAPEDSGKYWCGVDIALLPDYTSQIWITVTSGEIHNRTNRDTLTFIMQQLIHAFPSSSVCVLSHQEDISSSCCKSVIDVITFTSIATLIVTLITITNVLIDMKASSLQDEYVKMHSVVLTNSPTARSDRGSVIQDFHRPANIEPVPSTDACYIDFVQPDLDQIYTEMNPDVVQECHPHQQPIKITVSSHFSCNSFSVTLYNKVPFANIS</sequence>
<dbReference type="PANTHER" id="PTHR11860">
    <property type="entry name" value="POLYMERIC-IMMUNOGLOBULIN RECEPTOR"/>
    <property type="match status" value="1"/>
</dbReference>
<evidence type="ECO:0000256" key="1">
    <source>
        <dbReference type="ARBA" id="ARBA00004370"/>
    </source>
</evidence>
<feature type="chain" id="PRO_5025555656" description="Immunoglobulin V-set domain-containing protein" evidence="4">
    <location>
        <begin position="21"/>
        <end position="295"/>
    </location>
</feature>
<comment type="subcellular location">
    <subcellularLocation>
        <location evidence="1">Membrane</location>
    </subcellularLocation>
</comment>
<dbReference type="InterPro" id="IPR013106">
    <property type="entry name" value="Ig_V-set"/>
</dbReference>
<dbReference type="Pfam" id="PF07686">
    <property type="entry name" value="V-set"/>
    <property type="match status" value="1"/>
</dbReference>
<dbReference type="Gene3D" id="2.60.40.10">
    <property type="entry name" value="Immunoglobulins"/>
    <property type="match status" value="1"/>
</dbReference>
<accession>A0A673MKT9</accession>
<organism evidence="6 7">
    <name type="scientific">Sinocyclocheilus rhinocerous</name>
    <dbReference type="NCBI Taxonomy" id="307959"/>
    <lineage>
        <taxon>Eukaryota</taxon>
        <taxon>Metazoa</taxon>
        <taxon>Chordata</taxon>
        <taxon>Craniata</taxon>
        <taxon>Vertebrata</taxon>
        <taxon>Euteleostomi</taxon>
        <taxon>Actinopterygii</taxon>
        <taxon>Neopterygii</taxon>
        <taxon>Teleostei</taxon>
        <taxon>Ostariophysi</taxon>
        <taxon>Cypriniformes</taxon>
        <taxon>Cyprinidae</taxon>
        <taxon>Cyprininae</taxon>
        <taxon>Sinocyclocheilus</taxon>
    </lineage>
</organism>
<feature type="signal peptide" evidence="4">
    <location>
        <begin position="1"/>
        <end position="20"/>
    </location>
</feature>
<dbReference type="AlphaFoldDB" id="A0A673MKT9"/>
<name>A0A673MKT9_9TELE</name>
<keyword evidence="2" id="KW-0812">Transmembrane</keyword>
<reference evidence="6" key="1">
    <citation type="submission" date="2025-08" db="UniProtKB">
        <authorList>
            <consortium name="Ensembl"/>
        </authorList>
    </citation>
    <scope>IDENTIFICATION</scope>
</reference>
<dbReference type="InterPro" id="IPR050671">
    <property type="entry name" value="CD300_family_receptors"/>
</dbReference>
<dbReference type="InterPro" id="IPR013783">
    <property type="entry name" value="Ig-like_fold"/>
</dbReference>
<dbReference type="PANTHER" id="PTHR11860:SF118">
    <property type="entry name" value="CMRF35-LIKE MOLECULE 3-RELATED"/>
    <property type="match status" value="1"/>
</dbReference>
<evidence type="ECO:0000259" key="5">
    <source>
        <dbReference type="Pfam" id="PF07686"/>
    </source>
</evidence>
<evidence type="ECO:0000256" key="2">
    <source>
        <dbReference type="ARBA" id="ARBA00022692"/>
    </source>
</evidence>